<name>A0ABS2QIU1_9BACI</name>
<keyword evidence="3" id="KW-1185">Reference proteome</keyword>
<evidence type="ECO:0000313" key="3">
    <source>
        <dbReference type="Proteomes" id="UP000823486"/>
    </source>
</evidence>
<dbReference type="Proteomes" id="UP000823486">
    <property type="component" value="Unassembled WGS sequence"/>
</dbReference>
<feature type="transmembrane region" description="Helical" evidence="1">
    <location>
        <begin position="77"/>
        <end position="97"/>
    </location>
</feature>
<keyword evidence="1" id="KW-0812">Transmembrane</keyword>
<sequence length="132" mass="15214">MGRLVKEGFHVERANTKIESYCLLLTIFKTGEHLKPAFLAYRICIQNEQVYLRSGIVEKGMKRRLSIEEGLKIMEWVAFYLMPFLCIVFVLNCVSLAKKIRIGENTAKNTVWITITFILIIYSIMSVAALSY</sequence>
<keyword evidence="1" id="KW-0472">Membrane</keyword>
<comment type="caution">
    <text evidence="2">The sequence shown here is derived from an EMBL/GenBank/DDBJ whole genome shotgun (WGS) entry which is preliminary data.</text>
</comment>
<evidence type="ECO:0000256" key="1">
    <source>
        <dbReference type="SAM" id="Phobius"/>
    </source>
</evidence>
<dbReference type="RefSeq" id="WP_204542067.1">
    <property type="nucleotide sequence ID" value="NZ_JAFBFI010000007.1"/>
</dbReference>
<keyword evidence="1" id="KW-1133">Transmembrane helix</keyword>
<gene>
    <name evidence="2" type="ORF">JOC77_001883</name>
</gene>
<reference evidence="2 3" key="1">
    <citation type="submission" date="2021-01" db="EMBL/GenBank/DDBJ databases">
        <title>Genomic Encyclopedia of Type Strains, Phase IV (KMG-IV): sequencing the most valuable type-strain genomes for metagenomic binning, comparative biology and taxonomic classification.</title>
        <authorList>
            <person name="Goeker M."/>
        </authorList>
    </citation>
    <scope>NUCLEOTIDE SEQUENCE [LARGE SCALE GENOMIC DNA]</scope>
    <source>
        <strain evidence="2 3">DSM 105482</strain>
    </source>
</reference>
<proteinExistence type="predicted"/>
<organism evidence="2 3">
    <name type="scientific">Peribacillus deserti</name>
    <dbReference type="NCBI Taxonomy" id="673318"/>
    <lineage>
        <taxon>Bacteria</taxon>
        <taxon>Bacillati</taxon>
        <taxon>Bacillota</taxon>
        <taxon>Bacilli</taxon>
        <taxon>Bacillales</taxon>
        <taxon>Bacillaceae</taxon>
        <taxon>Peribacillus</taxon>
    </lineage>
</organism>
<accession>A0ABS2QIU1</accession>
<feature type="transmembrane region" description="Helical" evidence="1">
    <location>
        <begin position="109"/>
        <end position="130"/>
    </location>
</feature>
<evidence type="ECO:0000313" key="2">
    <source>
        <dbReference type="EMBL" id="MBM7692453.1"/>
    </source>
</evidence>
<protein>
    <submittedName>
        <fullName evidence="2">TRAP-type mannitol/chloroaromatic compound transport system permease small subunit</fullName>
    </submittedName>
</protein>
<dbReference type="EMBL" id="JAFBFI010000007">
    <property type="protein sequence ID" value="MBM7692453.1"/>
    <property type="molecule type" value="Genomic_DNA"/>
</dbReference>